<protein>
    <submittedName>
        <fullName evidence="3">Uncharacterized protein</fullName>
    </submittedName>
</protein>
<feature type="region of interest" description="Disordered" evidence="1">
    <location>
        <begin position="30"/>
        <end position="125"/>
    </location>
</feature>
<feature type="signal peptide" evidence="2">
    <location>
        <begin position="1"/>
        <end position="18"/>
    </location>
</feature>
<keyword evidence="2" id="KW-0732">Signal</keyword>
<proteinExistence type="predicted"/>
<evidence type="ECO:0000313" key="3">
    <source>
        <dbReference type="EMBL" id="KAF2664545.1"/>
    </source>
</evidence>
<reference evidence="3" key="1">
    <citation type="journal article" date="2020" name="Stud. Mycol.">
        <title>101 Dothideomycetes genomes: a test case for predicting lifestyles and emergence of pathogens.</title>
        <authorList>
            <person name="Haridas S."/>
            <person name="Albert R."/>
            <person name="Binder M."/>
            <person name="Bloem J."/>
            <person name="Labutti K."/>
            <person name="Salamov A."/>
            <person name="Andreopoulos B."/>
            <person name="Baker S."/>
            <person name="Barry K."/>
            <person name="Bills G."/>
            <person name="Bluhm B."/>
            <person name="Cannon C."/>
            <person name="Castanera R."/>
            <person name="Culley D."/>
            <person name="Daum C."/>
            <person name="Ezra D."/>
            <person name="Gonzalez J."/>
            <person name="Henrissat B."/>
            <person name="Kuo A."/>
            <person name="Liang C."/>
            <person name="Lipzen A."/>
            <person name="Lutzoni F."/>
            <person name="Magnuson J."/>
            <person name="Mondo S."/>
            <person name="Nolan M."/>
            <person name="Ohm R."/>
            <person name="Pangilinan J."/>
            <person name="Park H.-J."/>
            <person name="Ramirez L."/>
            <person name="Alfaro M."/>
            <person name="Sun H."/>
            <person name="Tritt A."/>
            <person name="Yoshinaga Y."/>
            <person name="Zwiers L.-H."/>
            <person name="Turgeon B."/>
            <person name="Goodwin S."/>
            <person name="Spatafora J."/>
            <person name="Crous P."/>
            <person name="Grigoriev I."/>
        </authorList>
    </citation>
    <scope>NUCLEOTIDE SEQUENCE</scope>
    <source>
        <strain evidence="3">CBS 115976</strain>
    </source>
</reference>
<gene>
    <name evidence="3" type="ORF">BT63DRAFT_460036</name>
</gene>
<evidence type="ECO:0000256" key="1">
    <source>
        <dbReference type="SAM" id="MobiDB-lite"/>
    </source>
</evidence>
<sequence length="125" mass="14751">MQLINVVALLAFCSGVFAAPVDNGLAAYEAPPNSQPAKDHSTWKNLDNNKKKDGSYMNYDKKKENEYKYQAHQDDKSKQYQKEKDAMYKAKKEDQNYKYDTNKYKNDKNKEYKYEKSHPDYKGHY</sequence>
<organism evidence="3 4">
    <name type="scientific">Microthyrium microscopicum</name>
    <dbReference type="NCBI Taxonomy" id="703497"/>
    <lineage>
        <taxon>Eukaryota</taxon>
        <taxon>Fungi</taxon>
        <taxon>Dikarya</taxon>
        <taxon>Ascomycota</taxon>
        <taxon>Pezizomycotina</taxon>
        <taxon>Dothideomycetes</taxon>
        <taxon>Dothideomycetes incertae sedis</taxon>
        <taxon>Microthyriales</taxon>
        <taxon>Microthyriaceae</taxon>
        <taxon>Microthyrium</taxon>
    </lineage>
</organism>
<evidence type="ECO:0000256" key="2">
    <source>
        <dbReference type="SAM" id="SignalP"/>
    </source>
</evidence>
<accession>A0A6A6TWR8</accession>
<dbReference type="Proteomes" id="UP000799302">
    <property type="component" value="Unassembled WGS sequence"/>
</dbReference>
<evidence type="ECO:0000313" key="4">
    <source>
        <dbReference type="Proteomes" id="UP000799302"/>
    </source>
</evidence>
<dbReference type="AlphaFoldDB" id="A0A6A6TWR8"/>
<keyword evidence="4" id="KW-1185">Reference proteome</keyword>
<dbReference type="EMBL" id="MU004242">
    <property type="protein sequence ID" value="KAF2664545.1"/>
    <property type="molecule type" value="Genomic_DNA"/>
</dbReference>
<feature type="chain" id="PRO_5025347793" evidence="2">
    <location>
        <begin position="19"/>
        <end position="125"/>
    </location>
</feature>
<name>A0A6A6TWR8_9PEZI</name>
<feature type="compositionally biased region" description="Basic and acidic residues" evidence="1">
    <location>
        <begin position="37"/>
        <end position="125"/>
    </location>
</feature>